<organism evidence="3 4">
    <name type="scientific">Pseudobacteroides cellulosolvens ATCC 35603 = DSM 2933</name>
    <dbReference type="NCBI Taxonomy" id="398512"/>
    <lineage>
        <taxon>Bacteria</taxon>
        <taxon>Bacillati</taxon>
        <taxon>Bacillota</taxon>
        <taxon>Clostridia</taxon>
        <taxon>Eubacteriales</taxon>
        <taxon>Oscillospiraceae</taxon>
        <taxon>Pseudobacteroides</taxon>
    </lineage>
</organism>
<dbReference type="PATRIC" id="fig|398512.5.peg.1880"/>
<dbReference type="InterPro" id="IPR012854">
    <property type="entry name" value="Cu_amine_oxidase-like_N"/>
</dbReference>
<dbReference type="Proteomes" id="UP000036923">
    <property type="component" value="Unassembled WGS sequence"/>
</dbReference>
<sequence precursor="true">MRKNRKSVSCVLILCLFIIVNIPMFSFAADNKSISVYLNDTKLQFDVEPYIKNGRTMVPFRKIFESLGVSMSWNAANKTISANASSTNIFIQISNKQAVVNGLKTELDVAAEIKTGRTFVPLRFVSENTGAEVKWDGKAKTVHITYMLGKHKLGDVSRYKDLELSINSVDTSQDGKMVTIVGKTNLPEKLLIIEAFDDSGRHETGFITITGQDGDMYRFESNLYLTNLFRPKTIVIQTVNESDKQVKISEYTLN</sequence>
<gene>
    <name evidence="3" type="ORF">Bccel_1806</name>
</gene>
<evidence type="ECO:0000313" key="4">
    <source>
        <dbReference type="Proteomes" id="UP000036923"/>
    </source>
</evidence>
<keyword evidence="4" id="KW-1185">Reference proteome</keyword>
<keyword evidence="1" id="KW-0732">Signal</keyword>
<name>A0A0L6JL40_9FIRM</name>
<evidence type="ECO:0000259" key="2">
    <source>
        <dbReference type="Pfam" id="PF07833"/>
    </source>
</evidence>
<feature type="chain" id="PRO_5005566180" evidence="1">
    <location>
        <begin position="29"/>
        <end position="254"/>
    </location>
</feature>
<dbReference type="EMBL" id="LGTC01000001">
    <property type="protein sequence ID" value="KNY26541.1"/>
    <property type="molecule type" value="Genomic_DNA"/>
</dbReference>
<feature type="signal peptide" evidence="1">
    <location>
        <begin position="1"/>
        <end position="28"/>
    </location>
</feature>
<dbReference type="eggNOG" id="COG3858">
    <property type="taxonomic scope" value="Bacteria"/>
</dbReference>
<feature type="domain" description="Copper amine oxidase-like N-terminal" evidence="2">
    <location>
        <begin position="38"/>
        <end position="144"/>
    </location>
</feature>
<dbReference type="SUPFAM" id="SSF55383">
    <property type="entry name" value="Copper amine oxidase, domain N"/>
    <property type="match status" value="1"/>
</dbReference>
<accession>A0A0L6JL40</accession>
<protein>
    <submittedName>
        <fullName evidence="3">Copper amine oxidase-like domain-containing protein</fullName>
    </submittedName>
</protein>
<dbReference type="AlphaFoldDB" id="A0A0L6JL40"/>
<reference evidence="4" key="1">
    <citation type="submission" date="2015-07" db="EMBL/GenBank/DDBJ databases">
        <title>Near-Complete Genome Sequence of the Cellulolytic Bacterium Bacteroides (Pseudobacteroides) cellulosolvens ATCC 35603.</title>
        <authorList>
            <person name="Dassa B."/>
            <person name="Utturkar S.M."/>
            <person name="Klingeman D.M."/>
            <person name="Hurt R.A."/>
            <person name="Keller M."/>
            <person name="Xu J."/>
            <person name="Reddy Y.H.K."/>
            <person name="Borovok I."/>
            <person name="Grinberg I.R."/>
            <person name="Lamed R."/>
            <person name="Zhivin O."/>
            <person name="Bayer E.A."/>
            <person name="Brown S.D."/>
        </authorList>
    </citation>
    <scope>NUCLEOTIDE SEQUENCE [LARGE SCALE GENOMIC DNA]</scope>
    <source>
        <strain evidence="4">DSM 2933</strain>
    </source>
</reference>
<comment type="caution">
    <text evidence="3">The sequence shown here is derived from an EMBL/GenBank/DDBJ whole genome shotgun (WGS) entry which is preliminary data.</text>
</comment>
<proteinExistence type="predicted"/>
<evidence type="ECO:0000313" key="3">
    <source>
        <dbReference type="EMBL" id="KNY26541.1"/>
    </source>
</evidence>
<dbReference type="OrthoDB" id="268113at2"/>
<dbReference type="Pfam" id="PF07833">
    <property type="entry name" value="Cu_amine_oxidN1"/>
    <property type="match status" value="1"/>
</dbReference>
<dbReference type="Gene3D" id="3.30.457.10">
    <property type="entry name" value="Copper amine oxidase-like, N-terminal domain"/>
    <property type="match status" value="2"/>
</dbReference>
<evidence type="ECO:0000256" key="1">
    <source>
        <dbReference type="SAM" id="SignalP"/>
    </source>
</evidence>
<dbReference type="RefSeq" id="WP_036937911.1">
    <property type="nucleotide sequence ID" value="NZ_JQKC01000006.1"/>
</dbReference>
<dbReference type="InterPro" id="IPR036582">
    <property type="entry name" value="Mao_N_sf"/>
</dbReference>
<dbReference type="STRING" id="398512.Bccel_1806"/>